<keyword evidence="1" id="KW-0812">Transmembrane</keyword>
<protein>
    <recommendedName>
        <fullName evidence="2">DUF6535 domain-containing protein</fullName>
    </recommendedName>
</protein>
<evidence type="ECO:0000259" key="2">
    <source>
        <dbReference type="Pfam" id="PF20153"/>
    </source>
</evidence>
<dbReference type="Proteomes" id="UP001195769">
    <property type="component" value="Unassembled WGS sequence"/>
</dbReference>
<proteinExistence type="predicted"/>
<dbReference type="InterPro" id="IPR045338">
    <property type="entry name" value="DUF6535"/>
</dbReference>
<dbReference type="EMBL" id="JABBWK010000040">
    <property type="protein sequence ID" value="KAG1898284.1"/>
    <property type="molecule type" value="Genomic_DNA"/>
</dbReference>
<name>A0AAD4E214_9AGAM</name>
<dbReference type="Pfam" id="PF20153">
    <property type="entry name" value="DUF6535"/>
    <property type="match status" value="1"/>
</dbReference>
<sequence length="147" mass="16504">MSEEADDSMASAQGQRESSEILLRQILNVLKQSTIAKKLLSLDDWNGFWDVYDQEAEEFDKSFVQKYASDLDNSLIFAGLFSAVNSAFLGAMLFNLSPVPSDTTNALLMMIYHQLNHTTFPGQVLSLPSWDGPLWITVWTQTLFVTS</sequence>
<organism evidence="3 4">
    <name type="scientific">Suillus fuscotomentosus</name>
    <dbReference type="NCBI Taxonomy" id="1912939"/>
    <lineage>
        <taxon>Eukaryota</taxon>
        <taxon>Fungi</taxon>
        <taxon>Dikarya</taxon>
        <taxon>Basidiomycota</taxon>
        <taxon>Agaricomycotina</taxon>
        <taxon>Agaricomycetes</taxon>
        <taxon>Agaricomycetidae</taxon>
        <taxon>Boletales</taxon>
        <taxon>Suillineae</taxon>
        <taxon>Suillaceae</taxon>
        <taxon>Suillus</taxon>
    </lineage>
</organism>
<dbReference type="GeneID" id="64659956"/>
<evidence type="ECO:0000256" key="1">
    <source>
        <dbReference type="SAM" id="Phobius"/>
    </source>
</evidence>
<reference evidence="3" key="1">
    <citation type="journal article" date="2020" name="New Phytol.">
        <title>Comparative genomics reveals dynamic genome evolution in host specialist ectomycorrhizal fungi.</title>
        <authorList>
            <person name="Lofgren L.A."/>
            <person name="Nguyen N.H."/>
            <person name="Vilgalys R."/>
            <person name="Ruytinx J."/>
            <person name="Liao H.L."/>
            <person name="Branco S."/>
            <person name="Kuo A."/>
            <person name="LaButti K."/>
            <person name="Lipzen A."/>
            <person name="Andreopoulos W."/>
            <person name="Pangilinan J."/>
            <person name="Riley R."/>
            <person name="Hundley H."/>
            <person name="Na H."/>
            <person name="Barry K."/>
            <person name="Grigoriev I.V."/>
            <person name="Stajich J.E."/>
            <person name="Kennedy P.G."/>
        </authorList>
    </citation>
    <scope>NUCLEOTIDE SEQUENCE</scope>
    <source>
        <strain evidence="3">FC203</strain>
    </source>
</reference>
<evidence type="ECO:0000313" key="4">
    <source>
        <dbReference type="Proteomes" id="UP001195769"/>
    </source>
</evidence>
<accession>A0AAD4E214</accession>
<gene>
    <name evidence="3" type="ORF">F5891DRAFT_1174216</name>
</gene>
<keyword evidence="1" id="KW-1133">Transmembrane helix</keyword>
<feature type="domain" description="DUF6535" evidence="2">
    <location>
        <begin position="49"/>
        <end position="147"/>
    </location>
</feature>
<keyword evidence="1" id="KW-0472">Membrane</keyword>
<evidence type="ECO:0000313" key="3">
    <source>
        <dbReference type="EMBL" id="KAG1898284.1"/>
    </source>
</evidence>
<comment type="caution">
    <text evidence="3">The sequence shown here is derived from an EMBL/GenBank/DDBJ whole genome shotgun (WGS) entry which is preliminary data.</text>
</comment>
<keyword evidence="4" id="KW-1185">Reference proteome</keyword>
<dbReference type="AlphaFoldDB" id="A0AAD4E214"/>
<feature type="transmembrane region" description="Helical" evidence="1">
    <location>
        <begin position="75"/>
        <end position="94"/>
    </location>
</feature>
<dbReference type="RefSeq" id="XP_041223860.1">
    <property type="nucleotide sequence ID" value="XM_041365658.1"/>
</dbReference>